<dbReference type="Pfam" id="PF20129">
    <property type="entry name" value="DUF6519"/>
    <property type="match status" value="2"/>
</dbReference>
<accession>A0A1I2PG15</accession>
<dbReference type="RefSeq" id="WP_090726133.1">
    <property type="nucleotide sequence ID" value="NZ_FOOU01000003.1"/>
</dbReference>
<dbReference type="SUPFAM" id="SSF51126">
    <property type="entry name" value="Pectin lyase-like"/>
    <property type="match status" value="1"/>
</dbReference>
<keyword evidence="4" id="KW-1185">Reference proteome</keyword>
<dbReference type="STRING" id="1045558.SAMN05216175_103418"/>
<name>A0A1I2PG15_9GAMM</name>
<reference evidence="4" key="1">
    <citation type="submission" date="2016-10" db="EMBL/GenBank/DDBJ databases">
        <authorList>
            <person name="Varghese N."/>
            <person name="Submissions S."/>
        </authorList>
    </citation>
    <scope>NUCLEOTIDE SEQUENCE [LARGE SCALE GENOMIC DNA]</scope>
    <source>
        <strain evidence="4">CGMCC 1.10971</strain>
    </source>
</reference>
<evidence type="ECO:0000256" key="1">
    <source>
        <dbReference type="SAM" id="MobiDB-lite"/>
    </source>
</evidence>
<dbReference type="OrthoDB" id="134981at2"/>
<dbReference type="Proteomes" id="UP000198623">
    <property type="component" value="Unassembled WGS sequence"/>
</dbReference>
<sequence>MTFDLSRIRFDARKDFLGVVMQQGRVQLDSDWNEWVAQLSRRLQAGTLDMFNGSVVPRITPEGFLIEAAGGALSIGAGRIYVDGLLAENHGGAPLAWNPQLAELSGTAAIDYASQPYLRPYPSDDFNNSALPQGGPHLAYVDVWQRDVSAVEQPDLIETAVGVDTTGRRQTVWQVKVLENVGNISRDTPEENIPGWREATEPSAARLSVGVGSPPDEADNPCLISPTAGYRGLENQLYRVEVHTGGSLGTATFKWSRDNATVASRVTHINPERDRITVESIGRDDLLRFNDGDWVEVTDDWRELNNLPGELRRIKAGGGVDEIARTLAFDRPLPAEPSSINDPCNFPVGGNNATDSSRNTRVRRWDHTGQVRRDDGSVAQNLNDPGSNGEIVIPPTATGLFIEHGIVVHFDLSPDAALHPSGGEFKSGDYWVFAARSADASVELLDRAAPLGIHHHYARLARVRFPDDETDFRTLWPAIAEGEDCSCSVCVSAESHNNGTGTIQQAIDSIKDTGGTVCLGIGTYNIGRPLDVIGARVLTIRGQGWRTSLVGTEPGGIFNIADSKSVSLEYFTAIASAGKSGVSSVIAAHNVIDLSADHINLIGLAVDSSTSVGLGLSGLVLGAHISHCAIIAERGIAVTGTGKVNFVITGELHIEHNLFFCSQRAVSFDALSLHFGNSRMTANLMLTGNDAAIVVTGAVLKRSQMFIADNTIATTGDGIRAGVGCLSVRGNKLSGSGRQSSQGIVLQQGIDPAAIDQIIISENRISGFNGNAITINCRIESIIISQNLIKEIGLGALVMSESAAADLLTFSANQCHKLGLQARDDDTAFAAIQLIRVSRCDVLDNVIGSVALLSITSPGVDAIRTAATGQLRVAGNRFFAIGPDRISSAATVNAAHFLPPFDHLSFENNSVERLGDESQKPTSINWQAINMSPEAVQLRYFAEASFISTEKGGEAYLLTATGVSAVDFRVPSASVRGNHLRAHLTDVALNQCAQIDSCLFTENHCEVTGETSKQFLLGDLRAGTLNVSNNHLIGARDRDTLHLATRIKRAIVIGNTASGPIIVQGDPVPADINLTNIIGF</sequence>
<feature type="domain" description="Periplasmic copper-binding protein NosD beta helix" evidence="2">
    <location>
        <begin position="685"/>
        <end position="803"/>
    </location>
</feature>
<organism evidence="3 4">
    <name type="scientific">Neptunomonas qingdaonensis</name>
    <dbReference type="NCBI Taxonomy" id="1045558"/>
    <lineage>
        <taxon>Bacteria</taxon>
        <taxon>Pseudomonadati</taxon>
        <taxon>Pseudomonadota</taxon>
        <taxon>Gammaproteobacteria</taxon>
        <taxon>Oceanospirillales</taxon>
        <taxon>Oceanospirillaceae</taxon>
        <taxon>Neptunomonas</taxon>
    </lineage>
</organism>
<dbReference type="AlphaFoldDB" id="A0A1I2PG15"/>
<evidence type="ECO:0000313" key="4">
    <source>
        <dbReference type="Proteomes" id="UP000198623"/>
    </source>
</evidence>
<gene>
    <name evidence="3" type="ORF">SAMN05216175_103418</name>
</gene>
<protein>
    <submittedName>
        <fullName evidence="3">Right handed beta helix region</fullName>
    </submittedName>
</protein>
<dbReference type="InterPro" id="IPR007742">
    <property type="entry name" value="NosD_dom"/>
</dbReference>
<evidence type="ECO:0000259" key="2">
    <source>
        <dbReference type="Pfam" id="PF05048"/>
    </source>
</evidence>
<dbReference type="EMBL" id="FOOU01000003">
    <property type="protein sequence ID" value="SFG14480.1"/>
    <property type="molecule type" value="Genomic_DNA"/>
</dbReference>
<feature type="region of interest" description="Disordered" evidence="1">
    <location>
        <begin position="332"/>
        <end position="360"/>
    </location>
</feature>
<dbReference type="InterPro" id="IPR045392">
    <property type="entry name" value="DUF6519"/>
</dbReference>
<dbReference type="Pfam" id="PF05048">
    <property type="entry name" value="NosD"/>
    <property type="match status" value="1"/>
</dbReference>
<proteinExistence type="predicted"/>
<dbReference type="InterPro" id="IPR011050">
    <property type="entry name" value="Pectin_lyase_fold/virulence"/>
</dbReference>
<evidence type="ECO:0000313" key="3">
    <source>
        <dbReference type="EMBL" id="SFG14480.1"/>
    </source>
</evidence>